<dbReference type="InterPro" id="IPR029033">
    <property type="entry name" value="His_PPase_superfam"/>
</dbReference>
<name>A0A820R9B6_9BILA</name>
<evidence type="ECO:0000313" key="1">
    <source>
        <dbReference type="EMBL" id="CAF4432796.1"/>
    </source>
</evidence>
<evidence type="ECO:0000313" key="2">
    <source>
        <dbReference type="Proteomes" id="UP000663862"/>
    </source>
</evidence>
<dbReference type="EMBL" id="CAJOBQ010000907">
    <property type="protein sequence ID" value="CAF4432796.1"/>
    <property type="molecule type" value="Genomic_DNA"/>
</dbReference>
<comment type="caution">
    <text evidence="1">The sequence shown here is derived from an EMBL/GenBank/DDBJ whole genome shotgun (WGS) entry which is preliminary data.</text>
</comment>
<proteinExistence type="predicted"/>
<gene>
    <name evidence="1" type="ORF">TSG867_LOCUS15489</name>
</gene>
<accession>A0A820R9B6</accession>
<sequence>MQKHGGYDPRIPHLTPRAHFREWNFDSPLTVDEENQRASVDRKLLDLGFPIDYCLFECPAWYHGKSLVFMPPRILARDRKFNIDPYYSPIYDRVDSYEDERKYHRRSRLLIHDIVRDHKDHGITRGLRGLFHRRGRPEHIIQQTLTVIYCNFPILERDVRTGQWTVQLPSSHRHHRHNNPPAQLSRYTIIPLYGISTEYLMSTKRSQYLATK</sequence>
<organism evidence="1 2">
    <name type="scientific">Rotaria socialis</name>
    <dbReference type="NCBI Taxonomy" id="392032"/>
    <lineage>
        <taxon>Eukaryota</taxon>
        <taxon>Metazoa</taxon>
        <taxon>Spiralia</taxon>
        <taxon>Gnathifera</taxon>
        <taxon>Rotifera</taxon>
        <taxon>Eurotatoria</taxon>
        <taxon>Bdelloidea</taxon>
        <taxon>Philodinida</taxon>
        <taxon>Philodinidae</taxon>
        <taxon>Rotaria</taxon>
    </lineage>
</organism>
<protein>
    <submittedName>
        <fullName evidence="1">Uncharacterized protein</fullName>
    </submittedName>
</protein>
<reference evidence="1" key="1">
    <citation type="submission" date="2021-02" db="EMBL/GenBank/DDBJ databases">
        <authorList>
            <person name="Nowell W R."/>
        </authorList>
    </citation>
    <scope>NUCLEOTIDE SEQUENCE</scope>
</reference>
<dbReference type="Gene3D" id="3.40.50.1240">
    <property type="entry name" value="Phosphoglycerate mutase-like"/>
    <property type="match status" value="1"/>
</dbReference>
<dbReference type="AlphaFoldDB" id="A0A820R9B6"/>
<dbReference type="Proteomes" id="UP000663862">
    <property type="component" value="Unassembled WGS sequence"/>
</dbReference>